<feature type="compositionally biased region" description="Basic and acidic residues" evidence="4">
    <location>
        <begin position="2329"/>
        <end position="2338"/>
    </location>
</feature>
<evidence type="ECO:0000256" key="1">
    <source>
        <dbReference type="ARBA" id="ARBA00022729"/>
    </source>
</evidence>
<proteinExistence type="predicted"/>
<reference evidence="7" key="1">
    <citation type="submission" date="2023-10" db="EMBL/GenBank/DDBJ databases">
        <title>Genome assemblies of two species of porcelain crab, Petrolisthes cinctipes and Petrolisthes manimaculis (Anomura: Porcellanidae).</title>
        <authorList>
            <person name="Angst P."/>
        </authorList>
    </citation>
    <scope>NUCLEOTIDE SEQUENCE</scope>
    <source>
        <strain evidence="7">PB745_01</strain>
        <tissue evidence="7">Gill</tissue>
    </source>
</reference>
<feature type="compositionally biased region" description="Low complexity" evidence="4">
    <location>
        <begin position="314"/>
        <end position="326"/>
    </location>
</feature>
<dbReference type="GO" id="GO:0045087">
    <property type="term" value="P:innate immune response"/>
    <property type="evidence" value="ECO:0007669"/>
    <property type="project" value="TreeGrafter"/>
</dbReference>
<evidence type="ECO:0000256" key="4">
    <source>
        <dbReference type="SAM" id="MobiDB-lite"/>
    </source>
</evidence>
<dbReference type="GO" id="GO:0005615">
    <property type="term" value="C:extracellular space"/>
    <property type="evidence" value="ECO:0007669"/>
    <property type="project" value="UniProtKB-ARBA"/>
</dbReference>
<feature type="compositionally biased region" description="Polar residues" evidence="4">
    <location>
        <begin position="331"/>
        <end position="346"/>
    </location>
</feature>
<feature type="compositionally biased region" description="Basic residues" evidence="4">
    <location>
        <begin position="1717"/>
        <end position="1728"/>
    </location>
</feature>
<feature type="compositionally biased region" description="Polar residues" evidence="4">
    <location>
        <begin position="585"/>
        <end position="594"/>
    </location>
</feature>
<feature type="region of interest" description="Disordered" evidence="4">
    <location>
        <begin position="652"/>
        <end position="786"/>
    </location>
</feature>
<name>A0AAE1KYD3_PETCI</name>
<sequence>VAVLVVVVVAATVTEEEETSSLGNTGVVATDSAAVPGAVDISRPALLTSSAQGVAAESRVGAAASSREDEGWMLGALRKAAKRNLLTSLVAPFMGGRQRPRVRENPRPVAWRPYYSPFPIRSPPPRPTRVHPKGVYPHLRSHIPIALPDSHPNPTHANAVATQVEERHRPYPEETNRFYHKPNSRENPNSNILPQVPLPPSYQNPNHSPNLYHATSSNTSPYQVPPNLGTNFGHSSSPSTYIQPPPPNSQTNNPTTFDQPPPPPPPSPSPRPNNPTLSISFTPPIPDKQRFDASLPESLPDGHNPWQPLGNILSSSQTDQNSVSSSKADKNSQNLQNSFPETRQNPSSFSQSQIKISFSQEQTSQIPLSSSEDNLNQISSSHSRENSLSSLNAQQKDNQQITHTNQNSSPSSKNQYKRHSSTQSTVIVTPSPHSLHVTVSQHSPDHQSHLPPSTLGQQSTTPTIQGVQDTTLTSLGPQIMTLTSEGPPIRTLTSQGQHITTLTSQGPEIRTLTSQGPEIRPLTSQGLEIRTSTSHGPHIRTLASQGLQSNGFTSQILQTDPTTSSPRHRSRPPTPRPQRIRLHLNQANPPRSINPTTTPAPTPTPSTPSFQYLANFRSEDLKESAGITGFLPFDSSEDFFQHVFQGHNPFGEKLGTGKTVQSRTITTRPPRKRTTFAYNPSVPTRFSRFSAPDSSQHTTHYTTVSSYFHSPPRSPSPLSPRPIPSSFLSSSPSSSTTSGAVKNSVGHDVTKRPLLRPSRDSTKHQYSSGFTASDENTQLSRQDTTSADISGYEVVVLPYQTMDNDDDDSLPLHSSQHSDFVQPSPVWQQSPGEDVSVYLMRQVKPDLARTPSQETTTTTTATTTTNSRTSNPTKPTSRPTRTPSSGAISFNQGSFIEIAPASSRVVTPSDKPGRGNHGVIVTPGATKGGLGTGRPESRNLKIDDPASPTPSSHNVASTTESNLVTEAMKEPVSDVSSKSSKELLGSVLQDSTEKEVPEEFVKVLGSLAPPPSSQCFHGFCHDHHTSTHDREHNTWWQNKLVRRTRDVGTTFTYSELHSPANDSLFYHPLSPHDRYVCEGEVRQVRPGWGRSSDGSFLKIINTDAFPQRIRMEVCSVPGEPCSFLSQLLTSTCRQRYSVHKMAAVDPNNPKNGVFLAGFKVPSGCFCHVTNGRGTQSPQTLPGFSPSLVSSTTGVSPTRSPIVTTTTFGTTKTPRFNRNINSAFQSFPDVNPTQSQLWQQQQQQQQQQHHQQQQLQLEELQQQQQQQQQQLQQQLQQFHQPGQLRSDFPGSTHTLRDTSHSDGFGSPTTTPSPVTPFTASPFPITPLPGTTYHRFTSITISQPSQTITTPSPSDLLSPSSPTPFSPTPLTPQEEAFISFTSLPITTSQLPPSTTAIPFSTSSFPQHITASIIPTSLTTPAPTQSIHQGGFEEFSRDIPLQWSTVAPRRPSGDLKHLGVEAVRDDLHVSKSGDNNFILSLRQVKADGTEVPLELVINVDGQLIQAASNLASTRTAQSRSSTGRIDIDLTNLPHNVKRYVDELQSILHDNQVSISETSDNQRDPLVINNKTSESVALPTNNHLIIALPQNASTRNGYKNLYSPPTALLGDLESLVSSGEHHQISHILNLTTSAYQDVDSPSPKQPQANNNPVTNPVTNKNRHQFHQHTGITSQQHLLPARHNIPSHHFPLQQQQQQQHLMLQPRIPSQLMTSADLLPSSRKGHHIQPRRHLLTPSFSSHNRRSDSLRPHSASFASSDPLSVNLLKLLGNKSVGNSTNGSPPPGWQLTTQLYADRPHVVQNYFIQVPENVAERNSTNISSGVGGQGIRPSGSEGKNTERHPSQTDLRERLKNHRISPASSLYTMFVPKGVGHTEKKSPMLARIGTLPSPSEQPPSSVTVRSKVRVKRNSHGNAPLYEVPVLSNTNKSNTRTNITGQSIPITVHNNQSKIVLGQSYSTKGNIGQLYQVVNNTEYSYSVSDHTDRSYPDINNIIHSSKHIGKRTINVGNDKINVKIRLKYDPSLLEGKLTKDVLDNWLTISSKGSHISTESSKSKPEKNIVNYSVREVQSSGKYKNNPHNTRHGGSGSISNPPMSVTHVNNNSPPRHKQTHVTSKWPRNMKTPPGTNPTRPHMNNTPGRLTHASRPGHGMDIPRHNYGPRPGPGMPMFNHGPGFVSGAAKQNHRPLSGPGRETLNHNHAIRPGPNNMPICHHCQARLSPHMQATRHYTYSWPRSPNISHRQTRFPIHHPATKSRLNLPPSPARRDVRGSSQWGRVTSPYNTFAFPSHRSLIHFPGKVSRRPLAPTLSQRDDSEFPKTLRDFIMASSPPPGALVPHQREKPSIAL</sequence>
<feature type="region of interest" description="Disordered" evidence="4">
    <location>
        <begin position="1339"/>
        <end position="1370"/>
    </location>
</feature>
<evidence type="ECO:0000256" key="2">
    <source>
        <dbReference type="ARBA" id="ARBA00023157"/>
    </source>
</evidence>
<feature type="compositionally biased region" description="Polar residues" evidence="4">
    <location>
        <begin position="2082"/>
        <end position="2098"/>
    </location>
</feature>
<feature type="compositionally biased region" description="Polar residues" evidence="4">
    <location>
        <begin position="1174"/>
        <end position="1202"/>
    </location>
</feature>
<feature type="compositionally biased region" description="Low complexity" evidence="4">
    <location>
        <begin position="1339"/>
        <end position="1358"/>
    </location>
</feature>
<dbReference type="Pfam" id="PF16077">
    <property type="entry name" value="Spaetzle"/>
    <property type="match status" value="1"/>
</dbReference>
<feature type="compositionally biased region" description="Low complexity" evidence="4">
    <location>
        <begin position="724"/>
        <end position="738"/>
    </location>
</feature>
<dbReference type="SUPFAM" id="SSF57501">
    <property type="entry name" value="Cystine-knot cytokines"/>
    <property type="match status" value="1"/>
</dbReference>
<dbReference type="InterPro" id="IPR032104">
    <property type="entry name" value="Spaetzle"/>
</dbReference>
<keyword evidence="3" id="KW-0325">Glycoprotein</keyword>
<dbReference type="Proteomes" id="UP001286313">
    <property type="component" value="Unassembled WGS sequence"/>
</dbReference>
<keyword evidence="1 5" id="KW-0732">Signal</keyword>
<feature type="domain" description="Spaetzle" evidence="6">
    <location>
        <begin position="1075"/>
        <end position="1168"/>
    </location>
</feature>
<evidence type="ECO:0000259" key="6">
    <source>
        <dbReference type="Pfam" id="PF16077"/>
    </source>
</evidence>
<feature type="compositionally biased region" description="Polar residues" evidence="4">
    <location>
        <begin position="361"/>
        <end position="378"/>
    </location>
</feature>
<evidence type="ECO:0000256" key="5">
    <source>
        <dbReference type="SAM" id="SignalP"/>
    </source>
</evidence>
<feature type="region of interest" description="Disordered" evidence="4">
    <location>
        <begin position="1222"/>
        <end position="1241"/>
    </location>
</feature>
<feature type="compositionally biased region" description="Polar residues" evidence="4">
    <location>
        <begin position="949"/>
        <end position="964"/>
    </location>
</feature>
<feature type="compositionally biased region" description="Polar residues" evidence="4">
    <location>
        <begin position="391"/>
        <end position="414"/>
    </location>
</feature>
<dbReference type="PANTHER" id="PTHR23199:SF12">
    <property type="entry name" value="NEUROTROPHIN 1-RELATED"/>
    <property type="match status" value="1"/>
</dbReference>
<dbReference type="GO" id="GO:0005121">
    <property type="term" value="F:Toll binding"/>
    <property type="evidence" value="ECO:0007669"/>
    <property type="project" value="TreeGrafter"/>
</dbReference>
<feature type="region of interest" description="Disordered" evidence="4">
    <location>
        <begin position="1174"/>
        <end position="1215"/>
    </location>
</feature>
<feature type="compositionally biased region" description="Polar residues" evidence="4">
    <location>
        <begin position="2061"/>
        <end position="2073"/>
    </location>
</feature>
<feature type="compositionally biased region" description="Polar residues" evidence="4">
    <location>
        <begin position="421"/>
        <end position="442"/>
    </location>
</feature>
<feature type="compositionally biased region" description="Basic and acidic residues" evidence="4">
    <location>
        <begin position="935"/>
        <end position="944"/>
    </location>
</feature>
<keyword evidence="2" id="KW-1015">Disulfide bond</keyword>
<accession>A0AAE1KYD3</accession>
<feature type="compositionally biased region" description="Polar residues" evidence="4">
    <location>
        <begin position="812"/>
        <end position="829"/>
    </location>
</feature>
<feature type="region of interest" description="Disordered" evidence="4">
    <location>
        <begin position="901"/>
        <end position="977"/>
    </location>
</feature>
<dbReference type="PANTHER" id="PTHR23199">
    <property type="entry name" value="NEUROTROPHIN 1-RELATED"/>
    <property type="match status" value="1"/>
</dbReference>
<feature type="non-terminal residue" evidence="7">
    <location>
        <position position="1"/>
    </location>
</feature>
<feature type="compositionally biased region" description="Polar residues" evidence="4">
    <location>
        <begin position="692"/>
        <end position="708"/>
    </location>
</feature>
<dbReference type="GO" id="GO:0021556">
    <property type="term" value="P:central nervous system formation"/>
    <property type="evidence" value="ECO:0007669"/>
    <property type="project" value="TreeGrafter"/>
</dbReference>
<feature type="compositionally biased region" description="Low complexity" evidence="4">
    <location>
        <begin position="849"/>
        <end position="885"/>
    </location>
</feature>
<feature type="region of interest" description="Disordered" evidence="4">
    <location>
        <begin position="174"/>
        <end position="463"/>
    </location>
</feature>
<keyword evidence="8" id="KW-1185">Reference proteome</keyword>
<feature type="region of interest" description="Disordered" evidence="4">
    <location>
        <begin position="1272"/>
        <end position="1321"/>
    </location>
</feature>
<dbReference type="InterPro" id="IPR052444">
    <property type="entry name" value="Spz/Toll_ligand-like"/>
</dbReference>
<feature type="region of interest" description="Disordered" evidence="4">
    <location>
        <begin position="2319"/>
        <end position="2338"/>
    </location>
</feature>
<feature type="region of interest" description="Disordered" evidence="4">
    <location>
        <begin position="556"/>
        <end position="606"/>
    </location>
</feature>
<protein>
    <recommendedName>
        <fullName evidence="6">Spaetzle domain-containing protein</fullName>
    </recommendedName>
</protein>
<feature type="compositionally biased region" description="Pro residues" evidence="4">
    <location>
        <begin position="259"/>
        <end position="273"/>
    </location>
</feature>
<feature type="compositionally biased region" description="Pro residues" evidence="4">
    <location>
        <begin position="712"/>
        <end position="723"/>
    </location>
</feature>
<feature type="chain" id="PRO_5041994418" description="Spaetzle domain-containing protein" evidence="5">
    <location>
        <begin position="17"/>
        <end position="2338"/>
    </location>
</feature>
<dbReference type="EMBL" id="JAWQEG010000709">
    <property type="protein sequence ID" value="KAK3886315.1"/>
    <property type="molecule type" value="Genomic_DNA"/>
</dbReference>
<organism evidence="7 8">
    <name type="scientific">Petrolisthes cinctipes</name>
    <name type="common">Flat porcelain crab</name>
    <dbReference type="NCBI Taxonomy" id="88211"/>
    <lineage>
        <taxon>Eukaryota</taxon>
        <taxon>Metazoa</taxon>
        <taxon>Ecdysozoa</taxon>
        <taxon>Arthropoda</taxon>
        <taxon>Crustacea</taxon>
        <taxon>Multicrustacea</taxon>
        <taxon>Malacostraca</taxon>
        <taxon>Eumalacostraca</taxon>
        <taxon>Eucarida</taxon>
        <taxon>Decapoda</taxon>
        <taxon>Pleocyemata</taxon>
        <taxon>Anomura</taxon>
        <taxon>Galatheoidea</taxon>
        <taxon>Porcellanidae</taxon>
        <taxon>Petrolisthes</taxon>
    </lineage>
</organism>
<feature type="region of interest" description="Disordered" evidence="4">
    <location>
        <begin position="2061"/>
        <end position="2129"/>
    </location>
</feature>
<feature type="compositionally biased region" description="Basic and acidic residues" evidence="4">
    <location>
        <begin position="1831"/>
        <end position="1841"/>
    </location>
</feature>
<feature type="compositionally biased region" description="Polar residues" evidence="4">
    <location>
        <begin position="450"/>
        <end position="463"/>
    </location>
</feature>
<feature type="region of interest" description="Disordered" evidence="4">
    <location>
        <begin position="802"/>
        <end position="829"/>
    </location>
</feature>
<feature type="compositionally biased region" description="Low complexity" evidence="4">
    <location>
        <begin position="1203"/>
        <end position="1212"/>
    </location>
</feature>
<comment type="caution">
    <text evidence="7">The sequence shown here is derived from an EMBL/GenBank/DDBJ whole genome shotgun (WGS) entry which is preliminary data.</text>
</comment>
<feature type="region of interest" description="Disordered" evidence="4">
    <location>
        <begin position="2240"/>
        <end position="2266"/>
    </location>
</feature>
<feature type="compositionally biased region" description="Low complexity" evidence="4">
    <location>
        <begin position="249"/>
        <end position="258"/>
    </location>
</feature>
<feature type="region of interest" description="Disordered" evidence="4">
    <location>
        <begin position="501"/>
        <end position="520"/>
    </location>
</feature>
<dbReference type="InterPro" id="IPR029034">
    <property type="entry name" value="Cystine-knot_cytokine"/>
</dbReference>
<feature type="compositionally biased region" description="Low complexity" evidence="4">
    <location>
        <begin position="1303"/>
        <end position="1321"/>
    </location>
</feature>
<feature type="signal peptide" evidence="5">
    <location>
        <begin position="1"/>
        <end position="16"/>
    </location>
</feature>
<feature type="compositionally biased region" description="Polar residues" evidence="4">
    <location>
        <begin position="764"/>
        <end position="786"/>
    </location>
</feature>
<feature type="region of interest" description="Disordered" evidence="4">
    <location>
        <begin position="1715"/>
        <end position="1751"/>
    </location>
</feature>
<dbReference type="GO" id="GO:0008083">
    <property type="term" value="F:growth factor activity"/>
    <property type="evidence" value="ECO:0007669"/>
    <property type="project" value="TreeGrafter"/>
</dbReference>
<feature type="compositionally biased region" description="Polar residues" evidence="4">
    <location>
        <begin position="203"/>
        <end position="242"/>
    </location>
</feature>
<evidence type="ECO:0000313" key="7">
    <source>
        <dbReference type="EMBL" id="KAK3886315.1"/>
    </source>
</evidence>
<feature type="region of interest" description="Disordered" evidence="4">
    <location>
        <begin position="1811"/>
        <end position="1841"/>
    </location>
</feature>
<feature type="compositionally biased region" description="Low complexity" evidence="4">
    <location>
        <begin position="347"/>
        <end position="360"/>
    </location>
</feature>
<feature type="compositionally biased region" description="Pro residues" evidence="4">
    <location>
        <begin position="1359"/>
        <end position="1368"/>
    </location>
</feature>
<gene>
    <name evidence="7" type="ORF">Pcinc_009519</name>
</gene>
<evidence type="ECO:0000256" key="3">
    <source>
        <dbReference type="ARBA" id="ARBA00023180"/>
    </source>
</evidence>
<evidence type="ECO:0000313" key="8">
    <source>
        <dbReference type="Proteomes" id="UP001286313"/>
    </source>
</evidence>
<feature type="region of interest" description="Disordered" evidence="4">
    <location>
        <begin position="845"/>
        <end position="888"/>
    </location>
</feature>
<dbReference type="Gene3D" id="2.10.90.10">
    <property type="entry name" value="Cystine-knot cytokines"/>
    <property type="match status" value="1"/>
</dbReference>